<dbReference type="GO" id="GO:0005272">
    <property type="term" value="F:sodium channel activity"/>
    <property type="evidence" value="ECO:0007669"/>
    <property type="project" value="UniProtKB-KW"/>
</dbReference>
<evidence type="ECO:0000256" key="8">
    <source>
        <dbReference type="ARBA" id="ARBA00023136"/>
    </source>
</evidence>
<keyword evidence="10 11" id="KW-0407">Ion channel</keyword>
<gene>
    <name evidence="13" type="ORF">ECPE_LOCUS14533</name>
</gene>
<evidence type="ECO:0000256" key="3">
    <source>
        <dbReference type="ARBA" id="ARBA00022461"/>
    </source>
</evidence>
<keyword evidence="6" id="KW-0915">Sodium</keyword>
<keyword evidence="3 11" id="KW-0894">Sodium channel</keyword>
<comment type="similarity">
    <text evidence="11">Belongs to the amiloride-sensitive sodium channel (TC 1.A.6) family.</text>
</comment>
<proteinExistence type="inferred from homology"/>
<dbReference type="InterPro" id="IPR001873">
    <property type="entry name" value="ENaC"/>
</dbReference>
<comment type="subcellular location">
    <subcellularLocation>
        <location evidence="1">Membrane</location>
        <topology evidence="1">Multi-pass membrane protein</topology>
    </subcellularLocation>
</comment>
<keyword evidence="2 11" id="KW-0813">Transport</keyword>
<keyword evidence="5" id="KW-1133">Transmembrane helix</keyword>
<organism evidence="15">
    <name type="scientific">Echinostoma caproni</name>
    <dbReference type="NCBI Taxonomy" id="27848"/>
    <lineage>
        <taxon>Eukaryota</taxon>
        <taxon>Metazoa</taxon>
        <taxon>Spiralia</taxon>
        <taxon>Lophotrochozoa</taxon>
        <taxon>Platyhelminthes</taxon>
        <taxon>Trematoda</taxon>
        <taxon>Digenea</taxon>
        <taxon>Plagiorchiida</taxon>
        <taxon>Echinostomata</taxon>
        <taxon>Echinostomatoidea</taxon>
        <taxon>Echinostomatidae</taxon>
        <taxon>Echinostoma</taxon>
    </lineage>
</organism>
<accession>A0A183B5P8</accession>
<keyword evidence="4 11" id="KW-0812">Transmembrane</keyword>
<evidence type="ECO:0000256" key="12">
    <source>
        <dbReference type="SAM" id="MobiDB-lite"/>
    </source>
</evidence>
<dbReference type="EMBL" id="UZAN01057817">
    <property type="protein sequence ID" value="VDP91805.1"/>
    <property type="molecule type" value="Genomic_DNA"/>
</dbReference>
<evidence type="ECO:0000256" key="5">
    <source>
        <dbReference type="ARBA" id="ARBA00022989"/>
    </source>
</evidence>
<keyword evidence="14" id="KW-1185">Reference proteome</keyword>
<evidence type="ECO:0000256" key="10">
    <source>
        <dbReference type="ARBA" id="ARBA00023303"/>
    </source>
</evidence>
<evidence type="ECO:0000256" key="4">
    <source>
        <dbReference type="ARBA" id="ARBA00022692"/>
    </source>
</evidence>
<evidence type="ECO:0000256" key="7">
    <source>
        <dbReference type="ARBA" id="ARBA00023065"/>
    </source>
</evidence>
<evidence type="ECO:0000256" key="6">
    <source>
        <dbReference type="ARBA" id="ARBA00023053"/>
    </source>
</evidence>
<protein>
    <submittedName>
        <fullName evidence="15">Aminotran_1_2 domain-containing protein</fullName>
    </submittedName>
</protein>
<dbReference type="OrthoDB" id="6276484at2759"/>
<reference evidence="13 14" key="2">
    <citation type="submission" date="2018-11" db="EMBL/GenBank/DDBJ databases">
        <authorList>
            <consortium name="Pathogen Informatics"/>
        </authorList>
    </citation>
    <scope>NUCLEOTIDE SEQUENCE [LARGE SCALE GENOMIC DNA]</scope>
    <source>
        <strain evidence="13 14">Egypt</strain>
    </source>
</reference>
<evidence type="ECO:0000313" key="14">
    <source>
        <dbReference type="Proteomes" id="UP000272942"/>
    </source>
</evidence>
<keyword evidence="9 11" id="KW-0739">Sodium transport</keyword>
<keyword evidence="7 11" id="KW-0406">Ion transport</keyword>
<dbReference type="Pfam" id="PF00858">
    <property type="entry name" value="ASC"/>
    <property type="match status" value="1"/>
</dbReference>
<evidence type="ECO:0000256" key="2">
    <source>
        <dbReference type="ARBA" id="ARBA00022448"/>
    </source>
</evidence>
<reference evidence="15" key="1">
    <citation type="submission" date="2016-06" db="UniProtKB">
        <authorList>
            <consortium name="WormBaseParasite"/>
        </authorList>
    </citation>
    <scope>IDENTIFICATION</scope>
</reference>
<feature type="compositionally biased region" description="Polar residues" evidence="12">
    <location>
        <begin position="146"/>
        <end position="159"/>
    </location>
</feature>
<evidence type="ECO:0000256" key="1">
    <source>
        <dbReference type="ARBA" id="ARBA00004141"/>
    </source>
</evidence>
<evidence type="ECO:0000313" key="15">
    <source>
        <dbReference type="WBParaSite" id="ECPE_0001457301-mRNA-1"/>
    </source>
</evidence>
<sequence length="159" mass="17758">MISVHSSLQSKLVQNLYPKTLISYFEMLHLKQLDGPKDSFISQNGPPIHPKDLIFLDIHPVSEMVNQIIENPGYVMTRFISDLGGISGLYVGITMYTVAELVDLVTQFLCVYLPYVWSATKLGVKKQHLAARFAQSLANDNDDVQSSEPRSDANSSDIK</sequence>
<dbReference type="GO" id="GO:0016020">
    <property type="term" value="C:membrane"/>
    <property type="evidence" value="ECO:0007669"/>
    <property type="project" value="UniProtKB-SubCell"/>
</dbReference>
<dbReference type="Gene3D" id="1.10.287.770">
    <property type="entry name" value="YojJ-like"/>
    <property type="match status" value="1"/>
</dbReference>
<evidence type="ECO:0000256" key="9">
    <source>
        <dbReference type="ARBA" id="ARBA00023201"/>
    </source>
</evidence>
<dbReference type="Proteomes" id="UP000272942">
    <property type="component" value="Unassembled WGS sequence"/>
</dbReference>
<keyword evidence="8" id="KW-0472">Membrane</keyword>
<evidence type="ECO:0000256" key="11">
    <source>
        <dbReference type="RuleBase" id="RU000679"/>
    </source>
</evidence>
<dbReference type="AlphaFoldDB" id="A0A183B5P8"/>
<dbReference type="WBParaSite" id="ECPE_0001457301-mRNA-1">
    <property type="protein sequence ID" value="ECPE_0001457301-mRNA-1"/>
    <property type="gene ID" value="ECPE_0001457301"/>
</dbReference>
<evidence type="ECO:0000313" key="13">
    <source>
        <dbReference type="EMBL" id="VDP91805.1"/>
    </source>
</evidence>
<name>A0A183B5P8_9TREM</name>
<feature type="region of interest" description="Disordered" evidence="12">
    <location>
        <begin position="139"/>
        <end position="159"/>
    </location>
</feature>